<reference evidence="1" key="1">
    <citation type="submission" date="2014-11" db="EMBL/GenBank/DDBJ databases">
        <authorList>
            <person name="Amaro Gonzalez C."/>
        </authorList>
    </citation>
    <scope>NUCLEOTIDE SEQUENCE</scope>
</reference>
<dbReference type="AlphaFoldDB" id="A0A0E9QN02"/>
<evidence type="ECO:0000313" key="1">
    <source>
        <dbReference type="EMBL" id="JAH17842.1"/>
    </source>
</evidence>
<dbReference type="EMBL" id="GBXM01108788">
    <property type="protein sequence ID" value="JAG99788.1"/>
    <property type="molecule type" value="Transcribed_RNA"/>
</dbReference>
<name>A0A0E9QN02_ANGAN</name>
<accession>A0A0E9QN02</accession>
<sequence>MAVFCLGFEPATSETLEEKTSS</sequence>
<organism evidence="1">
    <name type="scientific">Anguilla anguilla</name>
    <name type="common">European freshwater eel</name>
    <name type="synonym">Muraena anguilla</name>
    <dbReference type="NCBI Taxonomy" id="7936"/>
    <lineage>
        <taxon>Eukaryota</taxon>
        <taxon>Metazoa</taxon>
        <taxon>Chordata</taxon>
        <taxon>Craniata</taxon>
        <taxon>Vertebrata</taxon>
        <taxon>Euteleostomi</taxon>
        <taxon>Actinopterygii</taxon>
        <taxon>Neopterygii</taxon>
        <taxon>Teleostei</taxon>
        <taxon>Anguilliformes</taxon>
        <taxon>Anguillidae</taxon>
        <taxon>Anguilla</taxon>
    </lineage>
</organism>
<proteinExistence type="predicted"/>
<dbReference type="EMBL" id="GBXM01090735">
    <property type="protein sequence ID" value="JAH17842.1"/>
    <property type="molecule type" value="Transcribed_RNA"/>
</dbReference>
<protein>
    <submittedName>
        <fullName evidence="1">Uncharacterized protein</fullName>
    </submittedName>
</protein>
<reference evidence="1" key="2">
    <citation type="journal article" date="2015" name="Fish Shellfish Immunol.">
        <title>Early steps in the European eel (Anguilla anguilla)-Vibrio vulnificus interaction in the gills: Role of the RtxA13 toxin.</title>
        <authorList>
            <person name="Callol A."/>
            <person name="Pajuelo D."/>
            <person name="Ebbesson L."/>
            <person name="Teles M."/>
            <person name="MacKenzie S."/>
            <person name="Amaro C."/>
        </authorList>
    </citation>
    <scope>NUCLEOTIDE SEQUENCE</scope>
</reference>